<dbReference type="EMBL" id="CP000302">
    <property type="protein sequence ID" value="ABE56515.1"/>
    <property type="molecule type" value="Genomic_DNA"/>
</dbReference>
<reference evidence="1 2" key="1">
    <citation type="submission" date="2006-03" db="EMBL/GenBank/DDBJ databases">
        <title>Complete sequence of Shewanella denitrificans OS217.</title>
        <authorList>
            <consortium name="US DOE Joint Genome Institute"/>
            <person name="Copeland A."/>
            <person name="Lucas S."/>
            <person name="Lapidus A."/>
            <person name="Barry K."/>
            <person name="Detter J.C."/>
            <person name="Glavina del Rio T."/>
            <person name="Hammon N."/>
            <person name="Israni S."/>
            <person name="Dalin E."/>
            <person name="Tice H."/>
            <person name="Pitluck S."/>
            <person name="Brettin T."/>
            <person name="Bruce D."/>
            <person name="Han C."/>
            <person name="Tapia R."/>
            <person name="Gilna P."/>
            <person name="Kiss H."/>
            <person name="Schmutz J."/>
            <person name="Larimer F."/>
            <person name="Land M."/>
            <person name="Hauser L."/>
            <person name="Kyrpides N."/>
            <person name="Lykidis A."/>
            <person name="Richardson P."/>
        </authorList>
    </citation>
    <scope>NUCLEOTIDE SEQUENCE [LARGE SCALE GENOMIC DNA]</scope>
    <source>
        <strain evidence="2">OS217 / ATCC BAA-1090 / DSM 15013</strain>
    </source>
</reference>
<dbReference type="Proteomes" id="UP000001982">
    <property type="component" value="Chromosome"/>
</dbReference>
<evidence type="ECO:0000313" key="2">
    <source>
        <dbReference type="Proteomes" id="UP000001982"/>
    </source>
</evidence>
<dbReference type="KEGG" id="sdn:Sden_3239"/>
<proteinExistence type="predicted"/>
<dbReference type="HOGENOM" id="CLU_2318534_0_0_6"/>
<dbReference type="OrthoDB" id="6269606at2"/>
<dbReference type="RefSeq" id="WP_011497660.1">
    <property type="nucleotide sequence ID" value="NC_007954.1"/>
</dbReference>
<organism evidence="1 2">
    <name type="scientific">Shewanella denitrificans (strain OS217 / ATCC BAA-1090 / DSM 15013)</name>
    <dbReference type="NCBI Taxonomy" id="318161"/>
    <lineage>
        <taxon>Bacteria</taxon>
        <taxon>Pseudomonadati</taxon>
        <taxon>Pseudomonadota</taxon>
        <taxon>Gammaproteobacteria</taxon>
        <taxon>Alteromonadales</taxon>
        <taxon>Shewanellaceae</taxon>
        <taxon>Shewanella</taxon>
    </lineage>
</organism>
<dbReference type="AlphaFoldDB" id="Q12J61"/>
<protein>
    <submittedName>
        <fullName evidence="1">Uncharacterized protein</fullName>
    </submittedName>
</protein>
<name>Q12J61_SHEDO</name>
<evidence type="ECO:0000313" key="1">
    <source>
        <dbReference type="EMBL" id="ABE56515.1"/>
    </source>
</evidence>
<sequence length="99" mass="10818">MPNLITAPIFEKSPYMMGLLELDADPAAERFAVIDRASLKLLWQKEVPAGGQVKCLVRPSYALSGVLVMILDDNQEYNAKVADGVTLPLVDSHTVNLGY</sequence>
<keyword evidence="2" id="KW-1185">Reference proteome</keyword>
<gene>
    <name evidence="1" type="ordered locus">Sden_3239</name>
</gene>
<dbReference type="STRING" id="318161.Sden_3239"/>
<accession>Q12J61</accession>